<evidence type="ECO:0000313" key="10">
    <source>
        <dbReference type="Proteomes" id="UP001259803"/>
    </source>
</evidence>
<dbReference type="SUPFAM" id="SSF51905">
    <property type="entry name" value="FAD/NAD(P)-binding domain"/>
    <property type="match status" value="1"/>
</dbReference>
<keyword evidence="4 5" id="KW-0274">FAD</keyword>
<dbReference type="PANTHER" id="PTHR11552:SF147">
    <property type="entry name" value="CHOLINE DEHYDROGENASE, MITOCHONDRIAL"/>
    <property type="match status" value="1"/>
</dbReference>
<dbReference type="InterPro" id="IPR012132">
    <property type="entry name" value="GMC_OxRdtase"/>
</dbReference>
<dbReference type="EMBL" id="JAVRHS010000004">
    <property type="protein sequence ID" value="MDT0576026.1"/>
    <property type="molecule type" value="Genomic_DNA"/>
</dbReference>
<keyword evidence="10" id="KW-1185">Reference proteome</keyword>
<evidence type="ECO:0000313" key="9">
    <source>
        <dbReference type="EMBL" id="MDT0576026.1"/>
    </source>
</evidence>
<evidence type="ECO:0000256" key="3">
    <source>
        <dbReference type="ARBA" id="ARBA00022630"/>
    </source>
</evidence>
<comment type="cofactor">
    <cofactor evidence="1">
        <name>FAD</name>
        <dbReference type="ChEBI" id="CHEBI:57692"/>
    </cofactor>
</comment>
<dbReference type="Pfam" id="PF00732">
    <property type="entry name" value="GMC_oxred_N"/>
    <property type="match status" value="1"/>
</dbReference>
<evidence type="ECO:0000256" key="6">
    <source>
        <dbReference type="SAM" id="MobiDB-lite"/>
    </source>
</evidence>
<feature type="compositionally biased region" description="Basic and acidic residues" evidence="6">
    <location>
        <begin position="141"/>
        <end position="160"/>
    </location>
</feature>
<dbReference type="InterPro" id="IPR000172">
    <property type="entry name" value="GMC_OxRdtase_N"/>
</dbReference>
<dbReference type="PIRSF" id="PIRSF000137">
    <property type="entry name" value="Alcohol_oxidase"/>
    <property type="match status" value="1"/>
</dbReference>
<dbReference type="SUPFAM" id="SSF54373">
    <property type="entry name" value="FAD-linked reductases, C-terminal domain"/>
    <property type="match status" value="1"/>
</dbReference>
<reference evidence="9 10" key="1">
    <citation type="submission" date="2023-09" db="EMBL/GenBank/DDBJ databases">
        <authorList>
            <person name="Rey-Velasco X."/>
        </authorList>
    </citation>
    <scope>NUCLEOTIDE SEQUENCE [LARGE SCALE GENOMIC DNA]</scope>
    <source>
        <strain evidence="9 10">F390</strain>
    </source>
</reference>
<evidence type="ECO:0000259" key="7">
    <source>
        <dbReference type="PROSITE" id="PS00623"/>
    </source>
</evidence>
<dbReference type="RefSeq" id="WP_311340602.1">
    <property type="nucleotide sequence ID" value="NZ_JAVRHS010000004.1"/>
</dbReference>
<dbReference type="Proteomes" id="UP001259803">
    <property type="component" value="Unassembled WGS sequence"/>
</dbReference>
<dbReference type="InterPro" id="IPR036188">
    <property type="entry name" value="FAD/NAD-bd_sf"/>
</dbReference>
<name>A0ABU2ZHE1_9SPHN</name>
<comment type="caution">
    <text evidence="9">The sequence shown here is derived from an EMBL/GenBank/DDBJ whole genome shotgun (WGS) entry which is preliminary data.</text>
</comment>
<feature type="domain" description="Glucose-methanol-choline oxidoreductase N-terminal" evidence="8">
    <location>
        <begin position="260"/>
        <end position="274"/>
    </location>
</feature>
<protein>
    <submittedName>
        <fullName evidence="9">GMC family oxidoreductase N-terminal domain-containing protein</fullName>
    </submittedName>
</protein>
<dbReference type="PANTHER" id="PTHR11552">
    <property type="entry name" value="GLUCOSE-METHANOL-CHOLINE GMC OXIDOREDUCTASE"/>
    <property type="match status" value="1"/>
</dbReference>
<proteinExistence type="inferred from homology"/>
<organism evidence="9 10">
    <name type="scientific">Croceicoccus esteveae</name>
    <dbReference type="NCBI Taxonomy" id="3075597"/>
    <lineage>
        <taxon>Bacteria</taxon>
        <taxon>Pseudomonadati</taxon>
        <taxon>Pseudomonadota</taxon>
        <taxon>Alphaproteobacteria</taxon>
        <taxon>Sphingomonadales</taxon>
        <taxon>Erythrobacteraceae</taxon>
        <taxon>Croceicoccus</taxon>
    </lineage>
</organism>
<keyword evidence="3 5" id="KW-0285">Flavoprotein</keyword>
<evidence type="ECO:0000256" key="4">
    <source>
        <dbReference type="ARBA" id="ARBA00022827"/>
    </source>
</evidence>
<dbReference type="Pfam" id="PF05199">
    <property type="entry name" value="GMC_oxred_C"/>
    <property type="match status" value="1"/>
</dbReference>
<dbReference type="InterPro" id="IPR007867">
    <property type="entry name" value="GMC_OxRtase_C"/>
</dbReference>
<gene>
    <name evidence="9" type="ORF">RM533_07480</name>
</gene>
<sequence length="538" mass="57972">MDADFVIVGGGSAGCVLANRLSADPSCRVVLIEAGGTGKGFMVSMPAGFGDTISKPGHSWHYHSAAEDAIAGRQMLLPRGRGLGGSSNINGLLYVRGQHEDYDDWERGGATGWGWDDVAPLFARSETYANANANANASDAADPRGRRGPLRVEEDAHDDPTSRAVLDAFEQIGVPRNPDYNTGSQLGAFHYQLTVYGGRRCSAADAFLRPVMQRPNLQVITDAHCRRVLFTGRRADGVEIEQRGATRIIRVAREIIVAAGAYHSPQILMQSGIGPAGELARNGIAVLHDSAQVGANLQDHFILTMSWRLRAGAFSYNRELGGARLVWNVLRYAATRKGPMTIPAAQTGAFVKSDPAVYRPDIQFHCLPVSGELDQGERVLSPYPGLSLAPCVLRPRSVGHVSLAGPDARTPHIVHNYLTDEDDRRLSLRAMRMARELVATPALSTMVEREAYPGAAAGTDDELLDYARRFGNTGYHPVGTCRMGSDENAVVDPQLRVRGVDGLRVIDASVMPRIVSGNTNAAAIMIGEKGADMIMQRV</sequence>
<feature type="domain" description="Glucose-methanol-choline oxidoreductase N-terminal" evidence="7">
    <location>
        <begin position="80"/>
        <end position="103"/>
    </location>
</feature>
<dbReference type="Gene3D" id="3.50.50.60">
    <property type="entry name" value="FAD/NAD(P)-binding domain"/>
    <property type="match status" value="1"/>
</dbReference>
<comment type="similarity">
    <text evidence="2 5">Belongs to the GMC oxidoreductase family.</text>
</comment>
<accession>A0ABU2ZHE1</accession>
<evidence type="ECO:0000259" key="8">
    <source>
        <dbReference type="PROSITE" id="PS00624"/>
    </source>
</evidence>
<dbReference type="PROSITE" id="PS00623">
    <property type="entry name" value="GMC_OXRED_1"/>
    <property type="match status" value="1"/>
</dbReference>
<feature type="region of interest" description="Disordered" evidence="6">
    <location>
        <begin position="133"/>
        <end position="160"/>
    </location>
</feature>
<evidence type="ECO:0000256" key="1">
    <source>
        <dbReference type="ARBA" id="ARBA00001974"/>
    </source>
</evidence>
<evidence type="ECO:0000256" key="2">
    <source>
        <dbReference type="ARBA" id="ARBA00010790"/>
    </source>
</evidence>
<dbReference type="PROSITE" id="PS00624">
    <property type="entry name" value="GMC_OXRED_2"/>
    <property type="match status" value="1"/>
</dbReference>
<dbReference type="Gene3D" id="3.30.560.10">
    <property type="entry name" value="Glucose Oxidase, domain 3"/>
    <property type="match status" value="1"/>
</dbReference>
<evidence type="ECO:0000256" key="5">
    <source>
        <dbReference type="RuleBase" id="RU003968"/>
    </source>
</evidence>